<dbReference type="KEGG" id="kdj:28968704"/>
<dbReference type="RefSeq" id="XP_018261990.1">
    <property type="nucleotide sequence ID" value="XM_018408299.1"/>
</dbReference>
<protein>
    <submittedName>
        <fullName evidence="2">Uncharacterized protein</fullName>
    </submittedName>
</protein>
<dbReference type="EMBL" id="KI894032">
    <property type="protein sequence ID" value="OBR84148.1"/>
    <property type="molecule type" value="Genomic_DNA"/>
</dbReference>
<organism evidence="2">
    <name type="scientific">Kwoniella dejecticola CBS 10117</name>
    <dbReference type="NCBI Taxonomy" id="1296121"/>
    <lineage>
        <taxon>Eukaryota</taxon>
        <taxon>Fungi</taxon>
        <taxon>Dikarya</taxon>
        <taxon>Basidiomycota</taxon>
        <taxon>Agaricomycotina</taxon>
        <taxon>Tremellomycetes</taxon>
        <taxon>Tremellales</taxon>
        <taxon>Cryptococcaceae</taxon>
        <taxon>Kwoniella</taxon>
    </lineage>
</organism>
<evidence type="ECO:0000313" key="3">
    <source>
        <dbReference type="EMBL" id="WWC62954.1"/>
    </source>
</evidence>
<evidence type="ECO:0000313" key="4">
    <source>
        <dbReference type="Proteomes" id="UP000078595"/>
    </source>
</evidence>
<evidence type="ECO:0000313" key="2">
    <source>
        <dbReference type="EMBL" id="OBR84148.1"/>
    </source>
</evidence>
<reference evidence="3" key="2">
    <citation type="submission" date="2013-07" db="EMBL/GenBank/DDBJ databases">
        <authorList>
            <consortium name="The Broad Institute Genome Sequencing Platform"/>
            <person name="Cuomo C."/>
            <person name="Litvintseva A."/>
            <person name="Chen Y."/>
            <person name="Heitman J."/>
            <person name="Sun S."/>
            <person name="Springer D."/>
            <person name="Dromer F."/>
            <person name="Young S.K."/>
            <person name="Zeng Q."/>
            <person name="Gargeya S."/>
            <person name="Fitzgerald M."/>
            <person name="Abouelleil A."/>
            <person name="Alvarado L."/>
            <person name="Berlin A.M."/>
            <person name="Chapman S.B."/>
            <person name="Dewar J."/>
            <person name="Goldberg J."/>
            <person name="Griggs A."/>
            <person name="Gujja S."/>
            <person name="Hansen M."/>
            <person name="Howarth C."/>
            <person name="Imamovic A."/>
            <person name="Larimer J."/>
            <person name="McCowan C."/>
            <person name="Murphy C."/>
            <person name="Pearson M."/>
            <person name="Priest M."/>
            <person name="Roberts A."/>
            <person name="Saif S."/>
            <person name="Shea T."/>
            <person name="Sykes S."/>
            <person name="Wortman J."/>
            <person name="Nusbaum C."/>
            <person name="Birren B."/>
        </authorList>
    </citation>
    <scope>NUCLEOTIDE SEQUENCE</scope>
    <source>
        <strain evidence="3">CBS 10117</strain>
    </source>
</reference>
<feature type="compositionally biased region" description="Polar residues" evidence="1">
    <location>
        <begin position="88"/>
        <end position="105"/>
    </location>
</feature>
<reference evidence="2" key="1">
    <citation type="submission" date="2013-07" db="EMBL/GenBank/DDBJ databases">
        <title>The Genome Sequence of Cryptococcus dejecticola CBS10117.</title>
        <authorList>
            <consortium name="The Broad Institute Genome Sequencing Platform"/>
            <person name="Cuomo C."/>
            <person name="Litvintseva A."/>
            <person name="Chen Y."/>
            <person name="Heitman J."/>
            <person name="Sun S."/>
            <person name="Springer D."/>
            <person name="Dromer F."/>
            <person name="Young S.K."/>
            <person name="Zeng Q."/>
            <person name="Gargeya S."/>
            <person name="Fitzgerald M."/>
            <person name="Abouelleil A."/>
            <person name="Alvarado L."/>
            <person name="Berlin A.M."/>
            <person name="Chapman S.B."/>
            <person name="Dewar J."/>
            <person name="Goldberg J."/>
            <person name="Griggs A."/>
            <person name="Gujja S."/>
            <person name="Hansen M."/>
            <person name="Howarth C."/>
            <person name="Imamovic A."/>
            <person name="Larimer J."/>
            <person name="McCowan C."/>
            <person name="Murphy C."/>
            <person name="Pearson M."/>
            <person name="Priest M."/>
            <person name="Roberts A."/>
            <person name="Saif S."/>
            <person name="Shea T."/>
            <person name="Sykes S."/>
            <person name="Wortman J."/>
            <person name="Nusbaum C."/>
            <person name="Birren B."/>
        </authorList>
    </citation>
    <scope>NUCLEOTIDE SEQUENCE [LARGE SCALE GENOMIC DNA]</scope>
    <source>
        <strain evidence="2">CBS 10117</strain>
    </source>
</reference>
<name>A0A1A6A259_9TREE</name>
<gene>
    <name evidence="2" type="ORF">I303_05005</name>
    <name evidence="3" type="ORF">I303_105552</name>
</gene>
<proteinExistence type="predicted"/>
<dbReference type="AlphaFoldDB" id="A0A1A6A259"/>
<dbReference type="OrthoDB" id="10675467at2759"/>
<sequence length="336" mass="38056">MNTVAEEYPEGDEWLFETFIHSHEGISGTTHSSPIGVGQRSANVISAIPFDAYPIDATEEWLQGPTDAASTPVQGIETHSTRQDELGPSSSMYRTLAPSSDTGDSTNHHQHRGLPSDYSRLSITGKRLYHILSVVPQNINLDHLDRYSHEICQTQASSGVLLPYPDWYIPNTDRKTDKGKIRSIHLSGYLSRYDPSQGCVEFSSNDILDWVGGWIPDTQNVGGTIQILEEKWCIRYNTPDGARNRTDRRTIAKDLFKRSLIRSAEYLLRSRTGNEPGQRYQWTRATIEQEEIDLRTMVYVADRLLWPWEGQEGSRNGKTLCASWKDARKTAKQNRA</sequence>
<dbReference type="Proteomes" id="UP000078595">
    <property type="component" value="Chromosome 6"/>
</dbReference>
<accession>A0A1A6A259</accession>
<dbReference type="EMBL" id="CP144535">
    <property type="protein sequence ID" value="WWC62954.1"/>
    <property type="molecule type" value="Genomic_DNA"/>
</dbReference>
<evidence type="ECO:0000256" key="1">
    <source>
        <dbReference type="SAM" id="MobiDB-lite"/>
    </source>
</evidence>
<reference evidence="3" key="3">
    <citation type="submission" date="2024-02" db="EMBL/GenBank/DDBJ databases">
        <title>Comparative genomics of Cryptococcus and Kwoniella reveals pathogenesis evolution and contrasting modes of karyotype evolution via chromosome fusion or intercentromeric recombination.</title>
        <authorList>
            <person name="Coelho M.A."/>
            <person name="David-Palma M."/>
            <person name="Shea T."/>
            <person name="Bowers K."/>
            <person name="McGinley-Smith S."/>
            <person name="Mohammad A.W."/>
            <person name="Gnirke A."/>
            <person name="Yurkov A.M."/>
            <person name="Nowrousian M."/>
            <person name="Sun S."/>
            <person name="Cuomo C.A."/>
            <person name="Heitman J."/>
        </authorList>
    </citation>
    <scope>NUCLEOTIDE SEQUENCE</scope>
    <source>
        <strain evidence="3">CBS 10117</strain>
    </source>
</reference>
<dbReference type="GeneID" id="28968704"/>
<dbReference type="VEuPathDB" id="FungiDB:I303_05005"/>
<feature type="region of interest" description="Disordered" evidence="1">
    <location>
        <begin position="65"/>
        <end position="117"/>
    </location>
</feature>
<keyword evidence="4" id="KW-1185">Reference proteome</keyword>